<evidence type="ECO:0000313" key="4">
    <source>
        <dbReference type="Proteomes" id="UP000596276"/>
    </source>
</evidence>
<reference evidence="4" key="1">
    <citation type="journal article" date="2021" name="G3 (Bethesda)">
        <title>Chromosome assembled and annotated genome sequence of Aspergillus flavus NRRL 3357.</title>
        <authorList>
            <person name="Skerker J.M."/>
            <person name="Pianalto K.M."/>
            <person name="Mondo S.J."/>
            <person name="Yang K."/>
            <person name="Arkin A.P."/>
            <person name="Keller N.P."/>
            <person name="Grigoriev I.V."/>
            <person name="Louise Glass N.L."/>
        </authorList>
    </citation>
    <scope>NUCLEOTIDE SEQUENCE [LARGE SCALE GENOMIC DNA]</scope>
    <source>
        <strain evidence="4">ATCC 200026 / FGSC A1120 / IAM 13836 / NRRL 3357 / JCM 12722 / SRRC 167</strain>
    </source>
</reference>
<keyword evidence="2" id="KW-0539">Nucleus</keyword>
<comment type="subcellular location">
    <subcellularLocation>
        <location evidence="1">Nucleus</location>
    </subcellularLocation>
</comment>
<dbReference type="InterPro" id="IPR021858">
    <property type="entry name" value="Fun_TF"/>
</dbReference>
<dbReference type="PANTHER" id="PTHR37534">
    <property type="entry name" value="TRANSCRIPTIONAL ACTIVATOR PROTEIN UGA3"/>
    <property type="match status" value="1"/>
</dbReference>
<dbReference type="Pfam" id="PF11951">
    <property type="entry name" value="Fungal_trans_2"/>
    <property type="match status" value="1"/>
</dbReference>
<protein>
    <submittedName>
        <fullName evidence="3">Fungal-specific transcription factor domain-containing protein</fullName>
    </submittedName>
</protein>
<dbReference type="EMBL" id="CP044623">
    <property type="protein sequence ID" value="QRD94511.1"/>
    <property type="molecule type" value="Genomic_DNA"/>
</dbReference>
<evidence type="ECO:0000313" key="3">
    <source>
        <dbReference type="EMBL" id="QRD94511.1"/>
    </source>
</evidence>
<name>A0A7U2R398_ASPFN</name>
<evidence type="ECO:0000256" key="2">
    <source>
        <dbReference type="ARBA" id="ARBA00023242"/>
    </source>
</evidence>
<sequence>MKLIFHRRAFISPMPQPIPRPSVCKKKIPMPNWRLKLNGRENQDIRFLIHSCQRSIVAIGECSRPLLDEILPLASEHPSILSALLAYSARLRVSSGDGSAARTEGSKRNALDRYQETITKVQSILSRLQSENPVNDGDVMEVLASCLLLTLFGLPEQVHNWSVHVTGMIALVESLDIEGFRSVPLVRYLQTVAAHLDISAFALNRSEASQHKWLAWGICPWRRSTSTIDEPTEFTTFEISSGYPETLVTVVALISAVIEGQIDDSVAAYINDIYQGIHPVQEQRLAEYGSPQQTESYWTSRMHAIIAGWEPPMVPPHISSTLSLALTTAWETIRKAAHIYLTRGGFTTSIYIPVAPRRQRVNQRYVREMIVGLQSLITLAEKKGITIANAMIWPMTVIGNEIFNDYALQAELVSMFERLHRYFRIAHLTQVLDLLKELWQRFSMSDAMLASPQPSRELSLQILAAEKNLSVPLF</sequence>
<proteinExistence type="predicted"/>
<dbReference type="Proteomes" id="UP000596276">
    <property type="component" value="Chromosome 6"/>
</dbReference>
<dbReference type="PANTHER" id="PTHR37534:SF46">
    <property type="entry name" value="ZN(II)2CYS6 TRANSCRIPTION FACTOR (EUROFUNG)"/>
    <property type="match status" value="1"/>
</dbReference>
<dbReference type="VEuPathDB" id="FungiDB:F9C07_2286598"/>
<evidence type="ECO:0000256" key="1">
    <source>
        <dbReference type="ARBA" id="ARBA00004123"/>
    </source>
</evidence>
<accession>A0A7U2R398</accession>
<dbReference type="VEuPathDB" id="FungiDB:AFLA_010288"/>
<dbReference type="AlphaFoldDB" id="A0A7U2R398"/>
<organism evidence="3 4">
    <name type="scientific">Aspergillus flavus (strain ATCC 200026 / FGSC A1120 / IAM 13836 / NRRL 3357 / JCM 12722 / SRRC 167)</name>
    <dbReference type="NCBI Taxonomy" id="332952"/>
    <lineage>
        <taxon>Eukaryota</taxon>
        <taxon>Fungi</taxon>
        <taxon>Dikarya</taxon>
        <taxon>Ascomycota</taxon>
        <taxon>Pezizomycotina</taxon>
        <taxon>Eurotiomycetes</taxon>
        <taxon>Eurotiomycetidae</taxon>
        <taxon>Eurotiales</taxon>
        <taxon>Aspergillaceae</taxon>
        <taxon>Aspergillus</taxon>
        <taxon>Aspergillus subgen. Circumdati</taxon>
    </lineage>
</organism>
<keyword evidence="4" id="KW-1185">Reference proteome</keyword>
<dbReference type="GO" id="GO:0005634">
    <property type="term" value="C:nucleus"/>
    <property type="evidence" value="ECO:0007669"/>
    <property type="project" value="UniProtKB-SubCell"/>
</dbReference>
<gene>
    <name evidence="3" type="ORF">F9C07_2286598</name>
</gene>